<feature type="transmembrane region" description="Helical" evidence="2">
    <location>
        <begin position="83"/>
        <end position="107"/>
    </location>
</feature>
<feature type="region of interest" description="Disordered" evidence="1">
    <location>
        <begin position="214"/>
        <end position="251"/>
    </location>
</feature>
<feature type="transmembrane region" description="Helical" evidence="2">
    <location>
        <begin position="179"/>
        <end position="200"/>
    </location>
</feature>
<keyword evidence="2" id="KW-0472">Membrane</keyword>
<keyword evidence="2" id="KW-0812">Transmembrane</keyword>
<keyword evidence="4" id="KW-1185">Reference proteome</keyword>
<feature type="transmembrane region" description="Helical" evidence="2">
    <location>
        <begin position="119"/>
        <end position="145"/>
    </location>
</feature>
<dbReference type="EMBL" id="KZ613944">
    <property type="protein sequence ID" value="PMD41501.1"/>
    <property type="molecule type" value="Genomic_DNA"/>
</dbReference>
<accession>A0A2J6RSL0</accession>
<protein>
    <submittedName>
        <fullName evidence="3">Uncharacterized protein</fullName>
    </submittedName>
</protein>
<name>A0A2J6RSL0_HYAVF</name>
<sequence length="251" mass="27867">MAVIWGLDLREIQWAKFKSSNMFNQDYHLRKTKMIVYQIAMILCVCSESVGTTALSDYVDQQDGITTRTRAQVKVHNNDIVGIFSYNIFVGIAVATIFGSGFFFDLFWPERKESKSVRLAWKICSLLVSIMALADALALTVIVAMHRATITGVSARGARILFQENGPPNPIYRKNAYCVASAVLLWPGMIASFASTYIMWKSLQHDDKLGPWSSKYGGKKGEEASIDMASQAPKPASTSSDAARPEPYPYT</sequence>
<keyword evidence="2" id="KW-1133">Transmembrane helix</keyword>
<dbReference type="Proteomes" id="UP000235786">
    <property type="component" value="Unassembled WGS sequence"/>
</dbReference>
<evidence type="ECO:0000256" key="1">
    <source>
        <dbReference type="SAM" id="MobiDB-lite"/>
    </source>
</evidence>
<reference evidence="3 4" key="1">
    <citation type="submission" date="2016-04" db="EMBL/GenBank/DDBJ databases">
        <title>A degradative enzymes factory behind the ericoid mycorrhizal symbiosis.</title>
        <authorList>
            <consortium name="DOE Joint Genome Institute"/>
            <person name="Martino E."/>
            <person name="Morin E."/>
            <person name="Grelet G."/>
            <person name="Kuo A."/>
            <person name="Kohler A."/>
            <person name="Daghino S."/>
            <person name="Barry K."/>
            <person name="Choi C."/>
            <person name="Cichocki N."/>
            <person name="Clum A."/>
            <person name="Copeland A."/>
            <person name="Hainaut M."/>
            <person name="Haridas S."/>
            <person name="Labutti K."/>
            <person name="Lindquist E."/>
            <person name="Lipzen A."/>
            <person name="Khouja H.-R."/>
            <person name="Murat C."/>
            <person name="Ohm R."/>
            <person name="Olson A."/>
            <person name="Spatafora J."/>
            <person name="Veneault-Fourrey C."/>
            <person name="Henrissat B."/>
            <person name="Grigoriev I."/>
            <person name="Martin F."/>
            <person name="Perotto S."/>
        </authorList>
    </citation>
    <scope>NUCLEOTIDE SEQUENCE [LARGE SCALE GENOMIC DNA]</scope>
    <source>
        <strain evidence="3 4">F</strain>
    </source>
</reference>
<dbReference type="OrthoDB" id="3596006at2759"/>
<evidence type="ECO:0000313" key="4">
    <source>
        <dbReference type="Proteomes" id="UP000235786"/>
    </source>
</evidence>
<dbReference type="AlphaFoldDB" id="A0A2J6RSL0"/>
<organism evidence="3 4">
    <name type="scientific">Hyaloscypha variabilis (strain UAMH 11265 / GT02V1 / F)</name>
    <name type="common">Meliniomyces variabilis</name>
    <dbReference type="NCBI Taxonomy" id="1149755"/>
    <lineage>
        <taxon>Eukaryota</taxon>
        <taxon>Fungi</taxon>
        <taxon>Dikarya</taxon>
        <taxon>Ascomycota</taxon>
        <taxon>Pezizomycotina</taxon>
        <taxon>Leotiomycetes</taxon>
        <taxon>Helotiales</taxon>
        <taxon>Hyaloscyphaceae</taxon>
        <taxon>Hyaloscypha</taxon>
        <taxon>Hyaloscypha variabilis</taxon>
    </lineage>
</organism>
<evidence type="ECO:0000313" key="3">
    <source>
        <dbReference type="EMBL" id="PMD41501.1"/>
    </source>
</evidence>
<evidence type="ECO:0000256" key="2">
    <source>
        <dbReference type="SAM" id="Phobius"/>
    </source>
</evidence>
<gene>
    <name evidence="3" type="ORF">L207DRAFT_511355</name>
</gene>
<proteinExistence type="predicted"/>